<dbReference type="PANTHER" id="PTHR32303">
    <property type="entry name" value="QUINOPROTEIN ALCOHOL DEHYDROGENASE (CYTOCHROME C)"/>
    <property type="match status" value="1"/>
</dbReference>
<proteinExistence type="inferred from homology"/>
<dbReference type="SMART" id="SM00564">
    <property type="entry name" value="PQQ"/>
    <property type="match status" value="8"/>
</dbReference>
<dbReference type="GO" id="GO:0016491">
    <property type="term" value="F:oxidoreductase activity"/>
    <property type="evidence" value="ECO:0007669"/>
    <property type="project" value="UniProtKB-KW"/>
</dbReference>
<evidence type="ECO:0000256" key="2">
    <source>
        <dbReference type="ARBA" id="ARBA00008156"/>
    </source>
</evidence>
<dbReference type="PROSITE" id="PS51257">
    <property type="entry name" value="PROKAR_LIPOPROTEIN"/>
    <property type="match status" value="1"/>
</dbReference>
<protein>
    <recommendedName>
        <fullName evidence="4">Pyrrolo-quinoline quinone repeat domain-containing protein</fullName>
    </recommendedName>
</protein>
<dbReference type="InterPro" id="IPR002372">
    <property type="entry name" value="PQQ_rpt_dom"/>
</dbReference>
<feature type="domain" description="Pyrrolo-quinoline quinone repeat" evidence="4">
    <location>
        <begin position="50"/>
        <end position="380"/>
    </location>
</feature>
<keyword evidence="3" id="KW-0560">Oxidoreductase</keyword>
<comment type="similarity">
    <text evidence="2">Belongs to the bacterial PQQ dehydrogenase family.</text>
</comment>
<accession>A0A381XAR1</accession>
<feature type="domain" description="Pyrrolo-quinoline quinone repeat" evidence="4">
    <location>
        <begin position="477"/>
        <end position="556"/>
    </location>
</feature>
<evidence type="ECO:0000259" key="4">
    <source>
        <dbReference type="Pfam" id="PF01011"/>
    </source>
</evidence>
<evidence type="ECO:0000256" key="1">
    <source>
        <dbReference type="ARBA" id="ARBA00001931"/>
    </source>
</evidence>
<dbReference type="Pfam" id="PF01011">
    <property type="entry name" value="PQQ"/>
    <property type="match status" value="2"/>
</dbReference>
<gene>
    <name evidence="5" type="ORF">METZ01_LOCUS114668</name>
</gene>
<organism evidence="5">
    <name type="scientific">marine metagenome</name>
    <dbReference type="NCBI Taxonomy" id="408172"/>
    <lineage>
        <taxon>unclassified sequences</taxon>
        <taxon>metagenomes</taxon>
        <taxon>ecological metagenomes</taxon>
    </lineage>
</organism>
<dbReference type="Gene3D" id="2.140.10.10">
    <property type="entry name" value="Quinoprotein alcohol dehydrogenase-like superfamily"/>
    <property type="match status" value="1"/>
</dbReference>
<evidence type="ECO:0000256" key="3">
    <source>
        <dbReference type="ARBA" id="ARBA00023002"/>
    </source>
</evidence>
<dbReference type="SUPFAM" id="SSF50998">
    <property type="entry name" value="Quinoprotein alcohol dehydrogenase-like"/>
    <property type="match status" value="1"/>
</dbReference>
<name>A0A381XAR1_9ZZZZ</name>
<dbReference type="AlphaFoldDB" id="A0A381XAR1"/>
<reference evidence="5" key="1">
    <citation type="submission" date="2018-05" db="EMBL/GenBank/DDBJ databases">
        <authorList>
            <person name="Lanie J.A."/>
            <person name="Ng W.-L."/>
            <person name="Kazmierczak K.M."/>
            <person name="Andrzejewski T.M."/>
            <person name="Davidsen T.M."/>
            <person name="Wayne K.J."/>
            <person name="Tettelin H."/>
            <person name="Glass J.I."/>
            <person name="Rusch D."/>
            <person name="Podicherti R."/>
            <person name="Tsui H.-C.T."/>
            <person name="Winkler M.E."/>
        </authorList>
    </citation>
    <scope>NUCLEOTIDE SEQUENCE</scope>
</reference>
<sequence length="590" mass="64097">MKPHVPGLIVLASLAAAAACLGPVAVHAQSSGEFVSVTDAMLRRPAPEDWLMWRRTLDSWGYSPLDQINRENVATIRMVWTRGLRAGSQQGTPLVHDGVMYMPNPRDVIQALDAATGDLVWEHRRDRPDDLADYLIPSLIDTNRNLAIYDSAIIDTSIDGHVFALDASTGELTWDTEILDYRQTPANQTSGPIIANGKVISGRSCTPAGGPNACVVTAHDARSGVELWRRRLIPAPGEPGDETWGGVPFEERKHVGAWMVPSYDPELNLVYIGTSVTSPAPKFMLGGVDNKHLYHNSTLALDADTGEIVWYYQHLNDHWDLDHPFERLLVDTVVRPDPAAVSWINPRLQPGEVRRVMTGIPGKTGVVYTLDRATGEFLWATPTVTQNVISDIDGATGAVTENSEVVFTGSGQQVLTCPHASGGKDWETGAYSPLTNTMYFPLRNTCSRMRAKTADTVSAADLYAIDWVREIAPGTDNVGTVRAISVETGETRWLYEQRAATMSLVATGGGLLFGGDTNGRFRAFDQETGEVLWEINLGSSVTGFPVTYAVDGQQYVAVSTGATITTAAFGMLTPELRPSTGNNLFVFALP</sequence>
<dbReference type="EMBL" id="UINC01014501">
    <property type="protein sequence ID" value="SVA61814.1"/>
    <property type="molecule type" value="Genomic_DNA"/>
</dbReference>
<evidence type="ECO:0000313" key="5">
    <source>
        <dbReference type="EMBL" id="SVA61814.1"/>
    </source>
</evidence>
<dbReference type="InterPro" id="IPR018391">
    <property type="entry name" value="PQQ_b-propeller_rpt"/>
</dbReference>
<dbReference type="InterPro" id="IPR011047">
    <property type="entry name" value="Quinoprotein_ADH-like_sf"/>
</dbReference>
<comment type="cofactor">
    <cofactor evidence="1">
        <name>pyrroloquinoline quinone</name>
        <dbReference type="ChEBI" id="CHEBI:58442"/>
    </cofactor>
</comment>